<reference evidence="3" key="2">
    <citation type="submission" date="2019-07" db="EMBL/GenBank/DDBJ databases">
        <authorList>
            <person name="Yang Y."/>
            <person name="Bocs S."/>
            <person name="Baudouin L."/>
        </authorList>
    </citation>
    <scope>NUCLEOTIDE SEQUENCE</scope>
    <source>
        <tissue evidence="3">Spear leaf of Hainan Tall coconut</tissue>
    </source>
</reference>
<feature type="domain" description="F-box" evidence="2">
    <location>
        <begin position="24"/>
        <end position="56"/>
    </location>
</feature>
<accession>A0A8K0I8X8</accession>
<gene>
    <name evidence="3" type="ORF">COCNU_05G001440</name>
</gene>
<feature type="region of interest" description="Disordered" evidence="1">
    <location>
        <begin position="1"/>
        <end position="20"/>
    </location>
</feature>
<dbReference type="SUPFAM" id="SSF81383">
    <property type="entry name" value="F-box domain"/>
    <property type="match status" value="1"/>
</dbReference>
<evidence type="ECO:0000259" key="2">
    <source>
        <dbReference type="Pfam" id="PF00646"/>
    </source>
</evidence>
<evidence type="ECO:0000256" key="1">
    <source>
        <dbReference type="SAM" id="MobiDB-lite"/>
    </source>
</evidence>
<name>A0A8K0I8X8_COCNU</name>
<protein>
    <submittedName>
        <fullName evidence="3">F-box protein</fullName>
    </submittedName>
</protein>
<evidence type="ECO:0000313" key="3">
    <source>
        <dbReference type="EMBL" id="KAG1341915.1"/>
    </source>
</evidence>
<dbReference type="InterPro" id="IPR050796">
    <property type="entry name" value="SCF_F-box_component"/>
</dbReference>
<dbReference type="SUPFAM" id="SSF50965">
    <property type="entry name" value="Galactose oxidase, central domain"/>
    <property type="match status" value="1"/>
</dbReference>
<feature type="compositionally biased region" description="Basic residues" evidence="1">
    <location>
        <begin position="1"/>
        <end position="12"/>
    </location>
</feature>
<dbReference type="AlphaFoldDB" id="A0A8K0I8X8"/>
<keyword evidence="4" id="KW-1185">Reference proteome</keyword>
<organism evidence="3 4">
    <name type="scientific">Cocos nucifera</name>
    <name type="common">Coconut palm</name>
    <dbReference type="NCBI Taxonomy" id="13894"/>
    <lineage>
        <taxon>Eukaryota</taxon>
        <taxon>Viridiplantae</taxon>
        <taxon>Streptophyta</taxon>
        <taxon>Embryophyta</taxon>
        <taxon>Tracheophyta</taxon>
        <taxon>Spermatophyta</taxon>
        <taxon>Magnoliopsida</taxon>
        <taxon>Liliopsida</taxon>
        <taxon>Arecaceae</taxon>
        <taxon>Arecoideae</taxon>
        <taxon>Cocoseae</taxon>
        <taxon>Attaleinae</taxon>
        <taxon>Cocos</taxon>
    </lineage>
</organism>
<dbReference type="OrthoDB" id="765391at2759"/>
<dbReference type="Gene3D" id="1.20.1280.50">
    <property type="match status" value="1"/>
</dbReference>
<dbReference type="PANTHER" id="PTHR31672">
    <property type="entry name" value="BNACNNG10540D PROTEIN"/>
    <property type="match status" value="1"/>
</dbReference>
<comment type="caution">
    <text evidence="3">The sequence shown here is derived from an EMBL/GenBank/DDBJ whole genome shotgun (WGS) entry which is preliminary data.</text>
</comment>
<dbReference type="Pfam" id="PF00646">
    <property type="entry name" value="F-box"/>
    <property type="match status" value="1"/>
</dbReference>
<dbReference type="Proteomes" id="UP000797356">
    <property type="component" value="Chromosome 5"/>
</dbReference>
<reference evidence="3" key="1">
    <citation type="journal article" date="2017" name="Gigascience">
        <title>The genome draft of coconut (Cocos nucifera).</title>
        <authorList>
            <person name="Xiao Y."/>
            <person name="Xu P."/>
            <person name="Fan H."/>
            <person name="Baudouin L."/>
            <person name="Xia W."/>
            <person name="Bocs S."/>
            <person name="Xu J."/>
            <person name="Li Q."/>
            <person name="Guo A."/>
            <person name="Zhou L."/>
            <person name="Li J."/>
            <person name="Wu Y."/>
            <person name="Ma Z."/>
            <person name="Armero A."/>
            <person name="Issali A.E."/>
            <person name="Liu N."/>
            <person name="Peng M."/>
            <person name="Yang Y."/>
        </authorList>
    </citation>
    <scope>NUCLEOTIDE SEQUENCE</scope>
    <source>
        <tissue evidence="3">Spear leaf of Hainan Tall coconut</tissue>
    </source>
</reference>
<dbReference type="InterPro" id="IPR001810">
    <property type="entry name" value="F-box_dom"/>
</dbReference>
<sequence>MESRSKKARSHRAAPSSSVPDDVLRSNILPRLSFKSLARFKSVSRSWHALISGDPLFAADQSLHPTPASSGFVYHDSSGLGFLSAPDTPIGVPDPSYPSLSFTLHSHRLKLVASTNGLVCCGAGVPDFNRGAFPGFNLLYVFNPATEEAHLIPATQLDRLFVGLAFDPSDSPRRYTLVCLRRRHAVVEGYLKTQFRFHVFSSDTQRWVVSSQRVVVDDLRSCEPTAVFAGGILYWDCLHYLIWFDPSNNRAGWTPLPERQPSARQHRIGVWEGRVLTCTQTWNDEVEVFVMANGSSGNWVRRHWASFKTMVRRNPEVFARFCHPMRLRSESFCKRVLSRWFLRPLALDGGDKLYIGVRSRVWKSKRKERVLCCDLRTGEITSISDGVRLMSSQERVFCYHNSMVRMPRPSG</sequence>
<dbReference type="InterPro" id="IPR036047">
    <property type="entry name" value="F-box-like_dom_sf"/>
</dbReference>
<dbReference type="InterPro" id="IPR011043">
    <property type="entry name" value="Gal_Oxase/kelch_b-propeller"/>
</dbReference>
<dbReference type="EMBL" id="CM017876">
    <property type="protein sequence ID" value="KAG1341915.1"/>
    <property type="molecule type" value="Genomic_DNA"/>
</dbReference>
<proteinExistence type="predicted"/>
<dbReference type="PANTHER" id="PTHR31672:SF13">
    <property type="entry name" value="F-BOX PROTEIN CPR30-LIKE"/>
    <property type="match status" value="1"/>
</dbReference>
<evidence type="ECO:0000313" key="4">
    <source>
        <dbReference type="Proteomes" id="UP000797356"/>
    </source>
</evidence>